<dbReference type="OMA" id="VPWAPAQ"/>
<keyword evidence="3" id="KW-1185">Reference proteome</keyword>
<organism evidence="2 3">
    <name type="scientific">Setaria viridis</name>
    <name type="common">Green bristlegrass</name>
    <name type="synonym">Setaria italica subsp. viridis</name>
    <dbReference type="NCBI Taxonomy" id="4556"/>
    <lineage>
        <taxon>Eukaryota</taxon>
        <taxon>Viridiplantae</taxon>
        <taxon>Streptophyta</taxon>
        <taxon>Embryophyta</taxon>
        <taxon>Tracheophyta</taxon>
        <taxon>Spermatophyta</taxon>
        <taxon>Magnoliopsida</taxon>
        <taxon>Liliopsida</taxon>
        <taxon>Poales</taxon>
        <taxon>Poaceae</taxon>
        <taxon>PACMAD clade</taxon>
        <taxon>Panicoideae</taxon>
        <taxon>Panicodae</taxon>
        <taxon>Paniceae</taxon>
        <taxon>Cenchrinae</taxon>
        <taxon>Setaria</taxon>
    </lineage>
</organism>
<dbReference type="Gramene" id="TKW33897">
    <property type="protein sequence ID" value="TKW33897"/>
    <property type="gene ID" value="SEVIR_2G269400v2"/>
</dbReference>
<sequence>MDAAPVLKRKGADAAPEPWVHVPATKIRRLDAEVPPVETGVGGPLAGPGAGVPPQQAFGVGEARVIGDVAAPAVDATALLKRKGAEAPQQWLDVDGVPAPATKIRRLDADVPPVEPAVGAPLDQPGASVPPRPFVVVEEVGMSGDMAPQAAAVGVGAPVVNDERAIVVYQPAEAARNLLQGPLRPGTSLHVCPDWIHGLKSTMLHEASNHRALFEELAARDENLHLAMVPWAPAQIHAHTHAGSSSAAAAAEMMDADQDSDGASMDVEHDVEGQPTTAAGGALQGEAFHHQQWPPQHCVAPQQLQLPAASYQPSPVTWSW</sequence>
<evidence type="ECO:0000256" key="1">
    <source>
        <dbReference type="SAM" id="MobiDB-lite"/>
    </source>
</evidence>
<accession>A0A4U6W8I3</accession>
<proteinExistence type="predicted"/>
<protein>
    <submittedName>
        <fullName evidence="2">Uncharacterized protein</fullName>
    </submittedName>
</protein>
<gene>
    <name evidence="2" type="ORF">SEVIR_2G269400v2</name>
</gene>
<reference evidence="2" key="1">
    <citation type="submission" date="2019-03" db="EMBL/GenBank/DDBJ databases">
        <title>WGS assembly of Setaria viridis.</title>
        <authorList>
            <person name="Huang P."/>
            <person name="Jenkins J."/>
            <person name="Grimwood J."/>
            <person name="Barry K."/>
            <person name="Healey A."/>
            <person name="Mamidi S."/>
            <person name="Sreedasyam A."/>
            <person name="Shu S."/>
            <person name="Feldman M."/>
            <person name="Wu J."/>
            <person name="Yu Y."/>
            <person name="Chen C."/>
            <person name="Johnson J."/>
            <person name="Rokhsar D."/>
            <person name="Baxter I."/>
            <person name="Schmutz J."/>
            <person name="Brutnell T."/>
            <person name="Kellogg E."/>
        </authorList>
    </citation>
    <scope>NUCLEOTIDE SEQUENCE [LARGE SCALE GENOMIC DNA]</scope>
</reference>
<evidence type="ECO:0000313" key="3">
    <source>
        <dbReference type="Proteomes" id="UP000298652"/>
    </source>
</evidence>
<dbReference type="EMBL" id="CM016553">
    <property type="protein sequence ID" value="TKW33897.1"/>
    <property type="molecule type" value="Genomic_DNA"/>
</dbReference>
<evidence type="ECO:0000313" key="2">
    <source>
        <dbReference type="EMBL" id="TKW33897.1"/>
    </source>
</evidence>
<dbReference type="Proteomes" id="UP000298652">
    <property type="component" value="Chromosome 2"/>
</dbReference>
<dbReference type="PANTHER" id="PTHR35510:SF3">
    <property type="entry name" value="OS09G0494500 PROTEIN"/>
    <property type="match status" value="1"/>
</dbReference>
<feature type="region of interest" description="Disordered" evidence="1">
    <location>
        <begin position="243"/>
        <end position="267"/>
    </location>
</feature>
<dbReference type="PANTHER" id="PTHR35510">
    <property type="entry name" value="DBH-LIKE MONOOXYGENASE"/>
    <property type="match status" value="1"/>
</dbReference>
<dbReference type="AlphaFoldDB" id="A0A4U6W8I3"/>
<name>A0A4U6W8I3_SETVI</name>